<dbReference type="Gene3D" id="1.10.20.10">
    <property type="entry name" value="Histone, subunit A"/>
    <property type="match status" value="1"/>
</dbReference>
<feature type="compositionally biased region" description="Polar residues" evidence="3">
    <location>
        <begin position="395"/>
        <end position="418"/>
    </location>
</feature>
<dbReference type="GO" id="GO:0005198">
    <property type="term" value="F:structural molecule activity"/>
    <property type="evidence" value="ECO:0007669"/>
    <property type="project" value="TreeGrafter"/>
</dbReference>
<reference evidence="5 6" key="1">
    <citation type="journal article" date="2019" name="Sci. Rep.">
        <title>Comparative genomics of chytrid fungi reveal insights into the obligate biotrophic and pathogenic lifestyle of Synchytrium endobioticum.</title>
        <authorList>
            <person name="van de Vossenberg B.T.L.H."/>
            <person name="Warris S."/>
            <person name="Nguyen H.D.T."/>
            <person name="van Gent-Pelzer M.P.E."/>
            <person name="Joly D.L."/>
            <person name="van de Geest H.C."/>
            <person name="Bonants P.J.M."/>
            <person name="Smith D.S."/>
            <person name="Levesque C.A."/>
            <person name="van der Lee T.A.J."/>
        </authorList>
    </citation>
    <scope>NUCLEOTIDE SEQUENCE [LARGE SCALE GENOMIC DNA]</scope>
    <source>
        <strain evidence="5 6">CBS 675.73</strain>
    </source>
</reference>
<feature type="domain" description="Bromo" evidence="4">
    <location>
        <begin position="276"/>
        <end position="346"/>
    </location>
</feature>
<dbReference type="GO" id="GO:0046982">
    <property type="term" value="F:protein heterodimerization activity"/>
    <property type="evidence" value="ECO:0007669"/>
    <property type="project" value="InterPro"/>
</dbReference>
<dbReference type="SUPFAM" id="SSF47370">
    <property type="entry name" value="Bromodomain"/>
    <property type="match status" value="1"/>
</dbReference>
<dbReference type="OrthoDB" id="21449at2759"/>
<dbReference type="SMART" id="SM00297">
    <property type="entry name" value="BROMO"/>
    <property type="match status" value="1"/>
</dbReference>
<evidence type="ECO:0000259" key="4">
    <source>
        <dbReference type="PROSITE" id="PS50014"/>
    </source>
</evidence>
<feature type="region of interest" description="Disordered" evidence="3">
    <location>
        <begin position="487"/>
        <end position="523"/>
    </location>
</feature>
<dbReference type="GO" id="GO:0000124">
    <property type="term" value="C:SAGA complex"/>
    <property type="evidence" value="ECO:0007669"/>
    <property type="project" value="InterPro"/>
</dbReference>
<feature type="region of interest" description="Disordered" evidence="3">
    <location>
        <begin position="372"/>
        <end position="453"/>
    </location>
</feature>
<dbReference type="PANTHER" id="PTHR47343:SF1">
    <property type="entry name" value="TRANSCRIPTIONAL ACTIVATOR SPT7"/>
    <property type="match status" value="1"/>
</dbReference>
<dbReference type="EMBL" id="QEAP01000030">
    <property type="protein sequence ID" value="TPX77045.1"/>
    <property type="molecule type" value="Genomic_DNA"/>
</dbReference>
<dbReference type="InterPro" id="IPR036427">
    <property type="entry name" value="Bromodomain-like_sf"/>
</dbReference>
<dbReference type="PANTHER" id="PTHR47343">
    <property type="entry name" value="TRANSCRIPTIONAL ACTIVATOR SPT7"/>
    <property type="match status" value="1"/>
</dbReference>
<dbReference type="STRING" id="246404.A0A507FN78"/>
<dbReference type="Proteomes" id="UP000320333">
    <property type="component" value="Unassembled WGS sequence"/>
</dbReference>
<evidence type="ECO:0000256" key="1">
    <source>
        <dbReference type="ARBA" id="ARBA00023117"/>
    </source>
</evidence>
<feature type="compositionally biased region" description="Low complexity" evidence="3">
    <location>
        <begin position="176"/>
        <end position="198"/>
    </location>
</feature>
<dbReference type="GO" id="GO:0006357">
    <property type="term" value="P:regulation of transcription by RNA polymerase II"/>
    <property type="evidence" value="ECO:0007669"/>
    <property type="project" value="TreeGrafter"/>
</dbReference>
<dbReference type="InterPro" id="IPR018359">
    <property type="entry name" value="Bromodomain_CS"/>
</dbReference>
<keyword evidence="6" id="KW-1185">Reference proteome</keyword>
<dbReference type="GO" id="GO:0006325">
    <property type="term" value="P:chromatin organization"/>
    <property type="evidence" value="ECO:0007669"/>
    <property type="project" value="UniProtKB-ARBA"/>
</dbReference>
<dbReference type="InterPro" id="IPR009072">
    <property type="entry name" value="Histone-fold"/>
</dbReference>
<dbReference type="PROSITE" id="PS00633">
    <property type="entry name" value="BROMODOMAIN_1"/>
    <property type="match status" value="1"/>
</dbReference>
<dbReference type="Gene3D" id="1.20.920.10">
    <property type="entry name" value="Bromodomain-like"/>
    <property type="match status" value="1"/>
</dbReference>
<evidence type="ECO:0000256" key="3">
    <source>
        <dbReference type="SAM" id="MobiDB-lite"/>
    </source>
</evidence>
<organism evidence="5 6">
    <name type="scientific">Chytriomyces confervae</name>
    <dbReference type="NCBI Taxonomy" id="246404"/>
    <lineage>
        <taxon>Eukaryota</taxon>
        <taxon>Fungi</taxon>
        <taxon>Fungi incertae sedis</taxon>
        <taxon>Chytridiomycota</taxon>
        <taxon>Chytridiomycota incertae sedis</taxon>
        <taxon>Chytridiomycetes</taxon>
        <taxon>Chytridiales</taxon>
        <taxon>Chytriomycetaceae</taxon>
        <taxon>Chytriomyces</taxon>
    </lineage>
</organism>
<dbReference type="Pfam" id="PF00439">
    <property type="entry name" value="Bromodomain"/>
    <property type="match status" value="1"/>
</dbReference>
<evidence type="ECO:0000313" key="5">
    <source>
        <dbReference type="EMBL" id="TPX77045.1"/>
    </source>
</evidence>
<feature type="compositionally biased region" description="Basic and acidic residues" evidence="3">
    <location>
        <begin position="511"/>
        <end position="523"/>
    </location>
</feature>
<dbReference type="PRINTS" id="PR00503">
    <property type="entry name" value="BROMODOMAIN"/>
</dbReference>
<evidence type="ECO:0000256" key="2">
    <source>
        <dbReference type="PROSITE-ProRule" id="PRU00035"/>
    </source>
</evidence>
<dbReference type="PROSITE" id="PS50014">
    <property type="entry name" value="BROMODOMAIN_2"/>
    <property type="match status" value="1"/>
</dbReference>
<proteinExistence type="predicted"/>
<feature type="region of interest" description="Disordered" evidence="3">
    <location>
        <begin position="166"/>
        <end position="214"/>
    </location>
</feature>
<keyword evidence="1 2" id="KW-0103">Bromodomain</keyword>
<comment type="caution">
    <text evidence="5">The sequence shown here is derived from an EMBL/GenBank/DDBJ whole genome shotgun (WGS) entry which is preliminary data.</text>
</comment>
<gene>
    <name evidence="5" type="ORF">CcCBS67573_g01692</name>
</gene>
<name>A0A507FN78_9FUNG</name>
<protein>
    <recommendedName>
        <fullName evidence="4">Bromo domain-containing protein</fullName>
    </recommendedName>
</protein>
<feature type="region of interest" description="Disordered" evidence="3">
    <location>
        <begin position="1003"/>
        <end position="1038"/>
    </location>
</feature>
<accession>A0A507FN78</accession>
<evidence type="ECO:0000313" key="6">
    <source>
        <dbReference type="Proteomes" id="UP000320333"/>
    </source>
</evidence>
<dbReference type="CDD" id="cd22927">
    <property type="entry name" value="HFD_SPT7"/>
    <property type="match status" value="1"/>
</dbReference>
<dbReference type="InterPro" id="IPR037782">
    <property type="entry name" value="Spt7"/>
</dbReference>
<dbReference type="InterPro" id="IPR001487">
    <property type="entry name" value="Bromodomain"/>
</dbReference>
<dbReference type="AlphaFoldDB" id="A0A507FN78"/>
<dbReference type="GO" id="GO:0046695">
    <property type="term" value="C:SLIK (SAGA-like) complex"/>
    <property type="evidence" value="ECO:0007669"/>
    <property type="project" value="InterPro"/>
</dbReference>
<feature type="region of interest" description="Disordered" evidence="3">
    <location>
        <begin position="970"/>
        <end position="990"/>
    </location>
</feature>
<feature type="compositionally biased region" description="Polar residues" evidence="3">
    <location>
        <begin position="199"/>
        <end position="210"/>
    </location>
</feature>
<sequence>MESGFSLANHLASTGKHRAYLDREECLQFERVASSRSSWSAFVRSEAPKVANESSEPIAEPNEAVDSNQSDAVIDNHVTAMTRRMRFSVLRMMSEQFPFFDTASIGAGVLLIEAMDIRNKETEKEAETDKDAENEAEVFHAAVPVDDMYYSLELDRVFIKQYDPSVIPKRKDPSDKQNNAVKKADAAANSALSRSSAAFQNSSNATQSAVKTDPDPDNLKYLLEVISKNAKPEKEKEMKTLVQRLRRSRSKWAHDYRIGQESLYEALEKVLVDLKNYTEHSEPFLVRVSKKDVPEYYNVIKNPMDLGTMTKKLYALEYMSKESFAQDLSLIWSNCLLFNQIPPDNIYRKKAMAMRRRSGDLLKRVPDITIQIRPQEADSESDDEASNAAVPGEVTRSTAGAKTRRGSQSMGSNPSSRHASFPSATAAGTVKLERGSTETAGRPDSPMVIDFDDDTGIAPVKAEVTVAETRARSRTVSRERTPQTDFVKQEGDTGAGLSVGASANGTPAAAVREDSGSTNEEIRGDFASNAGEVKTEGSIDDEEDYEKLADLQVRKYLKVTEEVRKENYMMREHCLNTPFSDRPLLRGDPSGYTNYAESFEAYRKRNSARRHGTIESQDAAITNGYFLPELSNFGSSLPEIPVNQKWNPWTVEGGPKLESLSEYPEAHPDFKSPINTALNQNIDVLRKIKQTHNRLAAKDASDVLQVFGAVSGYRPTVKREQLQADFCLDRQSAEALMGQFTSRLLIHTGFDSVHRSAMALMNDIGIQYMTNLGRTLRLYLDKKNQTLSSEVNGVDTVNELDLYMRNDIHRYGTRLSDLKRRLALLYKSLLESGNLDPEGASDFKLGEIDAQVMSGHFVNELGVDFLNLKDLGIDVSTIPIELWNRKAEASLQIRKKSHVKQFSAYAAFNKVDPATKWSAINPNNVIGLLKPYYEKRALANELADDEETAGSKSKIALRAKQMVKIALVGRSKKPNSGAATSGGGSGTDANKLAKQAEIAKAKEVLKKKKEAERAAERAEKAKLKEEKKLGKKKEREMKAAAAAAAVAAASSTTAVGGGSTSV</sequence>